<dbReference type="AlphaFoldDB" id="A0ABD7HKW9"/>
<evidence type="ECO:0000313" key="3">
    <source>
        <dbReference type="Proteomes" id="UP000284557"/>
    </source>
</evidence>
<evidence type="ECO:0008006" key="4">
    <source>
        <dbReference type="Google" id="ProtNLM"/>
    </source>
</evidence>
<feature type="transmembrane region" description="Helical" evidence="1">
    <location>
        <begin position="94"/>
        <end position="115"/>
    </location>
</feature>
<evidence type="ECO:0000256" key="1">
    <source>
        <dbReference type="SAM" id="Phobius"/>
    </source>
</evidence>
<accession>A0ABD7HKW9</accession>
<evidence type="ECO:0000313" key="2">
    <source>
        <dbReference type="EMBL" id="RIT35283.1"/>
    </source>
</evidence>
<comment type="caution">
    <text evidence="2">The sequence shown here is derived from an EMBL/GenBank/DDBJ whole genome shotgun (WGS) entry which is preliminary data.</text>
</comment>
<keyword evidence="1" id="KW-0472">Membrane</keyword>
<dbReference type="EMBL" id="QXBN01000014">
    <property type="protein sequence ID" value="RIT35283.1"/>
    <property type="molecule type" value="Genomic_DNA"/>
</dbReference>
<dbReference type="Proteomes" id="UP000284557">
    <property type="component" value="Unassembled WGS sequence"/>
</dbReference>
<keyword evidence="1" id="KW-0812">Transmembrane</keyword>
<name>A0ABD7HKW9_9MYCO</name>
<feature type="transmembrane region" description="Helical" evidence="1">
    <location>
        <begin position="20"/>
        <end position="45"/>
    </location>
</feature>
<reference evidence="2 3" key="1">
    <citation type="submission" date="2018-08" db="EMBL/GenBank/DDBJ databases">
        <title>Linezolid Resistance in Mycobacterium abscessus: MIC Distribution and Comprehensive Investigation of Resistance Mechanisms.</title>
        <authorList>
            <person name="Ye M."/>
            <person name="Xu L."/>
            <person name="Zou Y."/>
            <person name="Li B."/>
            <person name="Guo Q."/>
            <person name="Zhang Y."/>
            <person name="Zhan M."/>
            <person name="Xu B."/>
            <person name="Yu F."/>
            <person name="Zhang Z."/>
            <person name="Chu H."/>
        </authorList>
    </citation>
    <scope>NUCLEOTIDE SEQUENCE [LARGE SCALE GENOMIC DNA]</scope>
    <source>
        <strain evidence="2 3">G143</strain>
    </source>
</reference>
<proteinExistence type="predicted"/>
<protein>
    <recommendedName>
        <fullName evidence="4">Transmembrane protein</fullName>
    </recommendedName>
</protein>
<keyword evidence="1" id="KW-1133">Transmembrane helix</keyword>
<sequence>MADKGFRSPLTATECRSAPVISYATLTVLAAVVEVVLVVCVFVYVRRLQRRHTTPISERIGSSAAVLTKLRKRRPMSQEEFDHARQVIADRGSLLVYSIPAAIFTLGCFYVAGSLEQLHGATPSERTFLGVIPMITSTSLTLRLLKNMQLKRRLKQSESAIPAQSRT</sequence>
<gene>
    <name evidence="2" type="ORF">D2E76_17840</name>
</gene>
<organism evidence="2 3">
    <name type="scientific">Mycobacteroides abscessus</name>
    <dbReference type="NCBI Taxonomy" id="36809"/>
    <lineage>
        <taxon>Bacteria</taxon>
        <taxon>Bacillati</taxon>
        <taxon>Actinomycetota</taxon>
        <taxon>Actinomycetes</taxon>
        <taxon>Mycobacteriales</taxon>
        <taxon>Mycobacteriaceae</taxon>
        <taxon>Mycobacteroides</taxon>
    </lineage>
</organism>
<feature type="transmembrane region" description="Helical" evidence="1">
    <location>
        <begin position="127"/>
        <end position="145"/>
    </location>
</feature>